<keyword evidence="2" id="KW-1185">Reference proteome</keyword>
<accession>A0A161JPT3</accession>
<dbReference type="AlphaFoldDB" id="A0A161JPT3"/>
<sequence length="56" mass="6639">MFDQFQHFTEIAQNFQPAQWGAQIQEQFQQHFPQHVEQWNRPEAAPLPERTASLSS</sequence>
<proteinExistence type="predicted"/>
<evidence type="ECO:0000313" key="2">
    <source>
        <dbReference type="Proteomes" id="UP000218244"/>
    </source>
</evidence>
<organism evidence="1 2">
    <name type="scientific">Corynebacterium suranareeae</name>
    <dbReference type="NCBI Taxonomy" id="2506452"/>
    <lineage>
        <taxon>Bacteria</taxon>
        <taxon>Bacillati</taxon>
        <taxon>Actinomycetota</taxon>
        <taxon>Actinomycetes</taxon>
        <taxon>Mycobacteriales</taxon>
        <taxon>Corynebacteriaceae</taxon>
        <taxon>Corynebacterium</taxon>
    </lineage>
</organism>
<dbReference type="KEGG" id="csur:N24_3136"/>
<reference evidence="1 2" key="1">
    <citation type="submission" date="2016-02" db="EMBL/GenBank/DDBJ databases">
        <title>Corynebacterium glutamicum N24 whole genome sequencing project.</title>
        <authorList>
            <person name="Matsutani M."/>
            <person name="Nangtapong N."/>
            <person name="Yakushi T."/>
            <person name="Matsushita K."/>
        </authorList>
    </citation>
    <scope>NUCLEOTIDE SEQUENCE [LARGE SCALE GENOMIC DNA]</scope>
    <source>
        <strain evidence="1 2">N24</strain>
    </source>
</reference>
<dbReference type="RefSeq" id="WP_096459339.1">
    <property type="nucleotide sequence ID" value="NZ_AP017369.1"/>
</dbReference>
<dbReference type="Proteomes" id="UP000218244">
    <property type="component" value="Chromosome"/>
</dbReference>
<dbReference type="EMBL" id="AP017369">
    <property type="protein sequence ID" value="BAU97398.1"/>
    <property type="molecule type" value="Genomic_DNA"/>
</dbReference>
<gene>
    <name evidence="1" type="ORF">N24_3136</name>
</gene>
<evidence type="ECO:0000313" key="1">
    <source>
        <dbReference type="EMBL" id="BAU97398.1"/>
    </source>
</evidence>
<name>A0A161JPT3_9CORY</name>
<protein>
    <submittedName>
        <fullName evidence="1">Uncharacterized protein</fullName>
    </submittedName>
</protein>